<feature type="transmembrane region" description="Helical" evidence="1">
    <location>
        <begin position="27"/>
        <end position="46"/>
    </location>
</feature>
<sequence>MFETTTRWEHYTLFSWPHLRDLLNNQLLVAPVVPPSLAVVGIAWMAKKFRRNAAKDRSAQPRCASHEPTALFFSPSLRFLLIAAAFQLLFIAVWNPDYGGQRDWDLFSLAWLSPTLLLALLLPRTLHGRSLIGGVAPLLLLQAWHTLAWIYQNTLPWQWPR</sequence>
<keyword evidence="1" id="KW-0812">Transmembrane</keyword>
<keyword evidence="1" id="KW-0472">Membrane</keyword>
<comment type="caution">
    <text evidence="2">The sequence shown here is derived from an EMBL/GenBank/DDBJ whole genome shotgun (WGS) entry which is preliminary data.</text>
</comment>
<evidence type="ECO:0000313" key="3">
    <source>
        <dbReference type="Proteomes" id="UP000230790"/>
    </source>
</evidence>
<dbReference type="Proteomes" id="UP000230790">
    <property type="component" value="Unassembled WGS sequence"/>
</dbReference>
<organism evidence="2 3">
    <name type="scientific">Candidatus Thermofonsia Clade 3 bacterium</name>
    <dbReference type="NCBI Taxonomy" id="2364212"/>
    <lineage>
        <taxon>Bacteria</taxon>
        <taxon>Bacillati</taxon>
        <taxon>Chloroflexota</taxon>
        <taxon>Candidatus Thermofontia</taxon>
        <taxon>Candidatus Thermofonsia Clade 3</taxon>
    </lineage>
</organism>
<feature type="transmembrane region" description="Helical" evidence="1">
    <location>
        <begin position="106"/>
        <end position="123"/>
    </location>
</feature>
<keyword evidence="1" id="KW-1133">Transmembrane helix</keyword>
<evidence type="ECO:0000313" key="2">
    <source>
        <dbReference type="EMBL" id="PJF46300.1"/>
    </source>
</evidence>
<evidence type="ECO:0000256" key="1">
    <source>
        <dbReference type="SAM" id="Phobius"/>
    </source>
</evidence>
<feature type="transmembrane region" description="Helical" evidence="1">
    <location>
        <begin position="77"/>
        <end position="94"/>
    </location>
</feature>
<accession>A0A2M8Q959</accession>
<proteinExistence type="predicted"/>
<protein>
    <submittedName>
        <fullName evidence="2">Uncharacterized protein</fullName>
    </submittedName>
</protein>
<gene>
    <name evidence="2" type="ORF">CUN48_14500</name>
</gene>
<feature type="transmembrane region" description="Helical" evidence="1">
    <location>
        <begin position="130"/>
        <end position="151"/>
    </location>
</feature>
<reference evidence="2 3" key="1">
    <citation type="submission" date="2017-11" db="EMBL/GenBank/DDBJ databases">
        <title>Evolution of Phototrophy in the Chloroflexi Phylum Driven by Horizontal Gene Transfer.</title>
        <authorList>
            <person name="Ward L.M."/>
            <person name="Hemp J."/>
            <person name="Shih P.M."/>
            <person name="Mcglynn S.E."/>
            <person name="Fischer W."/>
        </authorList>
    </citation>
    <scope>NUCLEOTIDE SEQUENCE [LARGE SCALE GENOMIC DNA]</scope>
    <source>
        <strain evidence="2">JP3_7</strain>
    </source>
</reference>
<name>A0A2M8Q959_9CHLR</name>
<dbReference type="AlphaFoldDB" id="A0A2M8Q959"/>
<dbReference type="EMBL" id="PGTN01000308">
    <property type="protein sequence ID" value="PJF46300.1"/>
    <property type="molecule type" value="Genomic_DNA"/>
</dbReference>